<dbReference type="KEGG" id="kpe:KPK_A0021"/>
<dbReference type="HOGENOM" id="CLU_2861845_0_0_6"/>
<dbReference type="AlphaFoldDB" id="B5RJU9"/>
<name>B5RJU9_KLEV3</name>
<organism evidence="1 2">
    <name type="scientific">Klebsiella variicola (strain 342)</name>
    <name type="common">Klebsiella pneumoniae</name>
    <dbReference type="NCBI Taxonomy" id="507522"/>
    <lineage>
        <taxon>Bacteria</taxon>
        <taxon>Pseudomonadati</taxon>
        <taxon>Pseudomonadota</taxon>
        <taxon>Gammaproteobacteria</taxon>
        <taxon>Enterobacterales</taxon>
        <taxon>Enterobacteriaceae</taxon>
        <taxon>Klebsiella/Raoultella group</taxon>
        <taxon>Klebsiella</taxon>
        <taxon>Klebsiella pneumoniae complex</taxon>
    </lineage>
</organism>
<keyword evidence="1" id="KW-0614">Plasmid</keyword>
<dbReference type="EMBL" id="CP000965">
    <property type="protein sequence ID" value="ACI12086.1"/>
    <property type="molecule type" value="Genomic_DNA"/>
</dbReference>
<gene>
    <name evidence="1" type="ordered locus">KPK_A0021</name>
</gene>
<dbReference type="BioCyc" id="KPNE507522:GI0B-5559-MONOMER"/>
<dbReference type="Proteomes" id="UP000001734">
    <property type="component" value="Plasmid pKP187"/>
</dbReference>
<sequence>MPSVLELFLGPWSHLRRQRRNAAWDHGPTCTRSAGIEVNVCHRIANRSQKIGGVMLVNAVFEQL</sequence>
<accession>B5RJU9</accession>
<proteinExistence type="predicted"/>
<evidence type="ECO:0000313" key="2">
    <source>
        <dbReference type="Proteomes" id="UP000001734"/>
    </source>
</evidence>
<evidence type="ECO:0000313" key="1">
    <source>
        <dbReference type="EMBL" id="ACI12086.1"/>
    </source>
</evidence>
<geneLocation type="plasmid" evidence="1 2">
    <name>pKP187</name>
</geneLocation>
<protein>
    <submittedName>
        <fullName evidence="1">Uncharacterized protein</fullName>
    </submittedName>
</protein>
<reference evidence="1 2" key="1">
    <citation type="journal article" date="2008" name="PLoS Genet.">
        <title>Complete genome sequence of the N2-fixing broad host range endophyte Klebsiella pneumoniae 342 and virulence predictions verified in mice.</title>
        <authorList>
            <person name="Fouts D.E."/>
            <person name="Tyler H.L."/>
            <person name="DeBoy R.T."/>
            <person name="Daugherty S."/>
            <person name="Ren Q."/>
            <person name="Badger J.H."/>
            <person name="Durkin A.S."/>
            <person name="Huot H."/>
            <person name="Shrivastava S."/>
            <person name="Kothari S."/>
            <person name="Dodson R.J."/>
            <person name="Mohamoud Y."/>
            <person name="Khouri H."/>
            <person name="Roesch L.F."/>
            <person name="Krogfelt K.A."/>
            <person name="Struve C."/>
            <person name="Triplett E.W."/>
            <person name="Methe B.A."/>
        </authorList>
    </citation>
    <scope>NUCLEOTIDE SEQUENCE [LARGE SCALE GENOMIC DNA]</scope>
    <source>
        <strain evidence="1 2">342</strain>
        <plasmid evidence="2">Plasmid pKP187</plasmid>
    </source>
</reference>